<organism evidence="1 2">
    <name type="scientific">Paenibacillus terricola</name>
    <dbReference type="NCBI Taxonomy" id="2763503"/>
    <lineage>
        <taxon>Bacteria</taxon>
        <taxon>Bacillati</taxon>
        <taxon>Bacillota</taxon>
        <taxon>Bacilli</taxon>
        <taxon>Bacillales</taxon>
        <taxon>Paenibacillaceae</taxon>
        <taxon>Paenibacillus</taxon>
    </lineage>
</organism>
<protein>
    <submittedName>
        <fullName evidence="1">Nucleoside 2-deoxyribosyltransferase</fullName>
    </submittedName>
</protein>
<dbReference type="SUPFAM" id="SSF52309">
    <property type="entry name" value="N-(deoxy)ribosyltransferase-like"/>
    <property type="match status" value="1"/>
</dbReference>
<dbReference type="InterPro" id="IPR007710">
    <property type="entry name" value="Nucleoside_deoxyribTrfase"/>
</dbReference>
<dbReference type="Proteomes" id="UP000609346">
    <property type="component" value="Unassembled WGS sequence"/>
</dbReference>
<name>A0ABR8N490_9BACL</name>
<proteinExistence type="predicted"/>
<sequence>MGKLLVYMAGKIGKNDWRHRIFKDLRNANNGFVMKMVDGFQYCGPYFIKCDHGCYHGDNTHGRGLNTSICESGIDEYNGYEASKQNSYNVVTKCTNWIQAASVVFAWIDRPDAYGTIAEIGYAVALGKPVFVAVSNELACVNDLWFPCRLADVSINSNSAEEAWSIFITVFDKKTRTLNKLLIPKEDTSSQPATEKQKKYLSNLMKNAGYILKSDLDDLTIGQAGLYIAFFVDDKQLSEELSSLLEYDI</sequence>
<dbReference type="Gene3D" id="3.40.50.450">
    <property type="match status" value="1"/>
</dbReference>
<gene>
    <name evidence="1" type="ORF">H8B09_30105</name>
</gene>
<dbReference type="Pfam" id="PF05014">
    <property type="entry name" value="Nuc_deoxyrib_tr"/>
    <property type="match status" value="1"/>
</dbReference>
<accession>A0ABR8N490</accession>
<dbReference type="EMBL" id="JACXZA010000016">
    <property type="protein sequence ID" value="MBD3922983.1"/>
    <property type="molecule type" value="Genomic_DNA"/>
</dbReference>
<keyword evidence="2" id="KW-1185">Reference proteome</keyword>
<comment type="caution">
    <text evidence="1">The sequence shown here is derived from an EMBL/GenBank/DDBJ whole genome shotgun (WGS) entry which is preliminary data.</text>
</comment>
<evidence type="ECO:0000313" key="1">
    <source>
        <dbReference type="EMBL" id="MBD3922983.1"/>
    </source>
</evidence>
<reference evidence="1 2" key="1">
    <citation type="submission" date="2020-09" db="EMBL/GenBank/DDBJ databases">
        <title>Paenibacillus sp. strain PR3 16S rRNA gene Genome sequencing and assembly.</title>
        <authorList>
            <person name="Kim J."/>
        </authorList>
    </citation>
    <scope>NUCLEOTIDE SEQUENCE [LARGE SCALE GENOMIC DNA]</scope>
    <source>
        <strain evidence="1 2">PR3</strain>
    </source>
</reference>
<dbReference type="RefSeq" id="WP_191207276.1">
    <property type="nucleotide sequence ID" value="NZ_JACXZA010000016.1"/>
</dbReference>
<evidence type="ECO:0000313" key="2">
    <source>
        <dbReference type="Proteomes" id="UP000609346"/>
    </source>
</evidence>